<proteinExistence type="predicted"/>
<organism evidence="1 2">
    <name type="scientific">Snodgrassella alvi SCGC AB-598-J21</name>
    <dbReference type="NCBI Taxonomy" id="1385367"/>
    <lineage>
        <taxon>Bacteria</taxon>
        <taxon>Pseudomonadati</taxon>
        <taxon>Pseudomonadota</taxon>
        <taxon>Betaproteobacteria</taxon>
        <taxon>Neisseriales</taxon>
        <taxon>Neisseriaceae</taxon>
        <taxon>Snodgrassella</taxon>
    </lineage>
</organism>
<dbReference type="AlphaFoldDB" id="A0A074W2U6"/>
<accession>A0A074W2U6</accession>
<sequence>KKIKNIAYRKNCTAKRKTIFAAYLNGEYKIFQDKFLIGNLKEYERFVNQRFLDPQAGKLKQAARDCVEELQKKIRIN</sequence>
<protein>
    <submittedName>
        <fullName evidence="1">Uncharacterized protein</fullName>
    </submittedName>
</protein>
<evidence type="ECO:0000313" key="2">
    <source>
        <dbReference type="Proteomes" id="UP000027644"/>
    </source>
</evidence>
<feature type="non-terminal residue" evidence="1">
    <location>
        <position position="1"/>
    </location>
</feature>
<dbReference type="Proteomes" id="UP000027644">
    <property type="component" value="Unassembled WGS sequence"/>
</dbReference>
<dbReference type="EMBL" id="AVQL01000337">
    <property type="protein sequence ID" value="KEQ01749.1"/>
    <property type="molecule type" value="Genomic_DNA"/>
</dbReference>
<comment type="caution">
    <text evidence="1">The sequence shown here is derived from an EMBL/GenBank/DDBJ whole genome shotgun (WGS) entry which is preliminary data.</text>
</comment>
<name>A0A074W2U6_9NEIS</name>
<reference evidence="1 2" key="1">
    <citation type="journal article" date="2014" name="PLoS Genet.">
        <title>Hidden diversity in honey bee gut symbionts detected by single-cell genomics.</title>
        <authorList>
            <person name="Engel P."/>
            <person name="Stepanauskas R."/>
            <person name="Moran N."/>
        </authorList>
    </citation>
    <scope>NUCLEOTIDE SEQUENCE [LARGE SCALE GENOMIC DNA]</scope>
    <source>
        <strain evidence="1 2">SCGC AB-598-J21</strain>
    </source>
</reference>
<gene>
    <name evidence="1" type="ORF">SASC598J21_004750</name>
</gene>
<evidence type="ECO:0000313" key="1">
    <source>
        <dbReference type="EMBL" id="KEQ01749.1"/>
    </source>
</evidence>